<dbReference type="CDD" id="cd00090">
    <property type="entry name" value="HTH_ARSR"/>
    <property type="match status" value="1"/>
</dbReference>
<dbReference type="InterPro" id="IPR036390">
    <property type="entry name" value="WH_DNA-bd_sf"/>
</dbReference>
<dbReference type="Gene3D" id="1.10.10.10">
    <property type="entry name" value="Winged helix-like DNA-binding domain superfamily/Winged helix DNA-binding domain"/>
    <property type="match status" value="1"/>
</dbReference>
<evidence type="ECO:0000313" key="3">
    <source>
        <dbReference type="Proteomes" id="UP001185069"/>
    </source>
</evidence>
<gene>
    <name evidence="2" type="ORF">JOE69_002414</name>
</gene>
<evidence type="ECO:0000259" key="1">
    <source>
        <dbReference type="SMART" id="SM00418"/>
    </source>
</evidence>
<sequence length="194" mass="21327">MSEDEPSVLVITEPQAIRALAHQVRLEVIDELFGSDRSYTATELAVRFGGTPSAMSYHLRALEKWGYLRRSGAVGDGRERRWEAVAETLRVGDGMAAVARLNGTLVDLQLNQLRERIAAASASLEASGAEAVPATVMTSAKLKLSRAQQAEFVRDYHALVERYRKLGERSAEPQMYLHMAFVPEPAERSGSGPE</sequence>
<comment type="caution">
    <text evidence="2">The sequence shown here is derived from an EMBL/GenBank/DDBJ whole genome shotgun (WGS) entry which is preliminary data.</text>
</comment>
<dbReference type="RefSeq" id="WP_309799064.1">
    <property type="nucleotide sequence ID" value="NZ_BAAAHY010000005.1"/>
</dbReference>
<dbReference type="SUPFAM" id="SSF46785">
    <property type="entry name" value="Winged helix' DNA-binding domain"/>
    <property type="match status" value="1"/>
</dbReference>
<dbReference type="InterPro" id="IPR036388">
    <property type="entry name" value="WH-like_DNA-bd_sf"/>
</dbReference>
<dbReference type="Proteomes" id="UP001185069">
    <property type="component" value="Unassembled WGS sequence"/>
</dbReference>
<dbReference type="GO" id="GO:0003677">
    <property type="term" value="F:DNA binding"/>
    <property type="evidence" value="ECO:0007669"/>
    <property type="project" value="UniProtKB-KW"/>
</dbReference>
<keyword evidence="3" id="KW-1185">Reference proteome</keyword>
<accession>A0ABU1JCL9</accession>
<name>A0ABU1JCL9_9MICC</name>
<reference evidence="2 3" key="1">
    <citation type="submission" date="2023-07" db="EMBL/GenBank/DDBJ databases">
        <title>Sequencing the genomes of 1000 actinobacteria strains.</title>
        <authorList>
            <person name="Klenk H.-P."/>
        </authorList>
    </citation>
    <scope>NUCLEOTIDE SEQUENCE [LARGE SCALE GENOMIC DNA]</scope>
    <source>
        <strain evidence="2 3">DSM 14555</strain>
    </source>
</reference>
<feature type="domain" description="HTH arsR-type" evidence="1">
    <location>
        <begin position="15"/>
        <end position="100"/>
    </location>
</feature>
<proteinExistence type="predicted"/>
<protein>
    <submittedName>
        <fullName evidence="2">DNA-binding transcriptional ArsR family regulator</fullName>
    </submittedName>
</protein>
<dbReference type="Pfam" id="PF12840">
    <property type="entry name" value="HTH_20"/>
    <property type="match status" value="1"/>
</dbReference>
<dbReference type="EMBL" id="JAVDQF010000001">
    <property type="protein sequence ID" value="MDR6270176.1"/>
    <property type="molecule type" value="Genomic_DNA"/>
</dbReference>
<dbReference type="InterPro" id="IPR011991">
    <property type="entry name" value="ArsR-like_HTH"/>
</dbReference>
<dbReference type="InterPro" id="IPR001845">
    <property type="entry name" value="HTH_ArsR_DNA-bd_dom"/>
</dbReference>
<evidence type="ECO:0000313" key="2">
    <source>
        <dbReference type="EMBL" id="MDR6270176.1"/>
    </source>
</evidence>
<keyword evidence="2" id="KW-0238">DNA-binding</keyword>
<dbReference type="SMART" id="SM00418">
    <property type="entry name" value="HTH_ARSR"/>
    <property type="match status" value="1"/>
</dbReference>
<organism evidence="2 3">
    <name type="scientific">Arthrobacter russicus</name>
    <dbReference type="NCBI Taxonomy" id="172040"/>
    <lineage>
        <taxon>Bacteria</taxon>
        <taxon>Bacillati</taxon>
        <taxon>Actinomycetota</taxon>
        <taxon>Actinomycetes</taxon>
        <taxon>Micrococcales</taxon>
        <taxon>Micrococcaceae</taxon>
        <taxon>Arthrobacter</taxon>
    </lineage>
</organism>